<evidence type="ECO:0000313" key="2">
    <source>
        <dbReference type="EMBL" id="BAC83039.1"/>
    </source>
</evidence>
<gene>
    <name evidence="2" type="primary">OJ1014_E09.16</name>
</gene>
<evidence type="ECO:0000313" key="3">
    <source>
        <dbReference type="Proteomes" id="UP000000763"/>
    </source>
</evidence>
<feature type="compositionally biased region" description="Gly residues" evidence="1">
    <location>
        <begin position="90"/>
        <end position="99"/>
    </location>
</feature>
<dbReference type="EMBL" id="AP003800">
    <property type="protein sequence ID" value="BAC83039.1"/>
    <property type="molecule type" value="Genomic_DNA"/>
</dbReference>
<organism evidence="2 3">
    <name type="scientific">Oryza sativa subsp. japonica</name>
    <name type="common">Rice</name>
    <dbReference type="NCBI Taxonomy" id="39947"/>
    <lineage>
        <taxon>Eukaryota</taxon>
        <taxon>Viridiplantae</taxon>
        <taxon>Streptophyta</taxon>
        <taxon>Embryophyta</taxon>
        <taxon>Tracheophyta</taxon>
        <taxon>Spermatophyta</taxon>
        <taxon>Magnoliopsida</taxon>
        <taxon>Liliopsida</taxon>
        <taxon>Poales</taxon>
        <taxon>Poaceae</taxon>
        <taxon>BOP clade</taxon>
        <taxon>Oryzoideae</taxon>
        <taxon>Oryzeae</taxon>
        <taxon>Oryzinae</taxon>
        <taxon>Oryza</taxon>
        <taxon>Oryza sativa</taxon>
    </lineage>
</organism>
<dbReference type="Proteomes" id="UP000000763">
    <property type="component" value="Chromosome 7"/>
</dbReference>
<protein>
    <submittedName>
        <fullName evidence="2">Uncharacterized protein</fullName>
    </submittedName>
</protein>
<sequence length="158" mass="17068">MSDHHKKIVGGINHVETTSKSSISSPPHLSHLSLPPRYTDHLSSPFPSQLSLNRGWWRRQGELRRCGEGWAAGGGEDDRFGLQEAKERGGCGGGGGSGGREGRWRRTRGRKVDPTTAATTMTMVATATMMTAGPREGSRRLLQPPPLSQIRCAVAVLN</sequence>
<proteinExistence type="predicted"/>
<dbReference type="AlphaFoldDB" id="A0A0P0X340"/>
<name>A0A0P0X340_ORYSJ</name>
<feature type="region of interest" description="Disordered" evidence="1">
    <location>
        <begin position="15"/>
        <end position="36"/>
    </location>
</feature>
<feature type="region of interest" description="Disordered" evidence="1">
    <location>
        <begin position="84"/>
        <end position="107"/>
    </location>
</feature>
<accession>A0A0P0X340</accession>
<feature type="compositionally biased region" description="Low complexity" evidence="1">
    <location>
        <begin position="19"/>
        <end position="36"/>
    </location>
</feature>
<reference evidence="3" key="1">
    <citation type="journal article" date="2005" name="Nature">
        <title>The map-based sequence of the rice genome.</title>
        <authorList>
            <consortium name="International rice genome sequencing project (IRGSP)"/>
            <person name="Matsumoto T."/>
            <person name="Wu J."/>
            <person name="Kanamori H."/>
            <person name="Katayose Y."/>
            <person name="Fujisawa M."/>
            <person name="Namiki N."/>
            <person name="Mizuno H."/>
            <person name="Yamamoto K."/>
            <person name="Antonio B.A."/>
            <person name="Baba T."/>
            <person name="Sakata K."/>
            <person name="Nagamura Y."/>
            <person name="Aoki H."/>
            <person name="Arikawa K."/>
            <person name="Arita K."/>
            <person name="Bito T."/>
            <person name="Chiden Y."/>
            <person name="Fujitsuka N."/>
            <person name="Fukunaka R."/>
            <person name="Hamada M."/>
            <person name="Harada C."/>
            <person name="Hayashi A."/>
            <person name="Hijishita S."/>
            <person name="Honda M."/>
            <person name="Hosokawa S."/>
            <person name="Ichikawa Y."/>
            <person name="Idonuma A."/>
            <person name="Iijima M."/>
            <person name="Ikeda M."/>
            <person name="Ikeno M."/>
            <person name="Ito K."/>
            <person name="Ito S."/>
            <person name="Ito T."/>
            <person name="Ito Y."/>
            <person name="Ito Y."/>
            <person name="Iwabuchi A."/>
            <person name="Kamiya K."/>
            <person name="Karasawa W."/>
            <person name="Kurita K."/>
            <person name="Katagiri S."/>
            <person name="Kikuta A."/>
            <person name="Kobayashi H."/>
            <person name="Kobayashi N."/>
            <person name="Machita K."/>
            <person name="Maehara T."/>
            <person name="Masukawa M."/>
            <person name="Mizubayashi T."/>
            <person name="Mukai Y."/>
            <person name="Nagasaki H."/>
            <person name="Nagata Y."/>
            <person name="Naito S."/>
            <person name="Nakashima M."/>
            <person name="Nakama Y."/>
            <person name="Nakamichi Y."/>
            <person name="Nakamura M."/>
            <person name="Meguro A."/>
            <person name="Negishi M."/>
            <person name="Ohta I."/>
            <person name="Ohta T."/>
            <person name="Okamoto M."/>
            <person name="Ono N."/>
            <person name="Saji S."/>
            <person name="Sakaguchi M."/>
            <person name="Sakai K."/>
            <person name="Shibata M."/>
            <person name="Shimokawa T."/>
            <person name="Song J."/>
            <person name="Takazaki Y."/>
            <person name="Terasawa K."/>
            <person name="Tsugane M."/>
            <person name="Tsuji K."/>
            <person name="Ueda S."/>
            <person name="Waki K."/>
            <person name="Yamagata H."/>
            <person name="Yamamoto M."/>
            <person name="Yamamoto S."/>
            <person name="Yamane H."/>
            <person name="Yoshiki S."/>
            <person name="Yoshihara R."/>
            <person name="Yukawa K."/>
            <person name="Zhong H."/>
            <person name="Yano M."/>
            <person name="Yuan Q."/>
            <person name="Ouyang S."/>
            <person name="Liu J."/>
            <person name="Jones K.M."/>
            <person name="Gansberger K."/>
            <person name="Moffat K."/>
            <person name="Hill J."/>
            <person name="Bera J."/>
            <person name="Fadrosh D."/>
            <person name="Jin S."/>
            <person name="Johri S."/>
            <person name="Kim M."/>
            <person name="Overton L."/>
            <person name="Reardon M."/>
            <person name="Tsitrin T."/>
            <person name="Vuong H."/>
            <person name="Weaver B."/>
            <person name="Ciecko A."/>
            <person name="Tallon L."/>
            <person name="Jackson J."/>
            <person name="Pai G."/>
            <person name="Aken S.V."/>
            <person name="Utterback T."/>
            <person name="Reidmuller S."/>
            <person name="Feldblyum T."/>
            <person name="Hsiao J."/>
            <person name="Zismann V."/>
            <person name="Iobst S."/>
            <person name="de Vazeille A.R."/>
            <person name="Buell C.R."/>
            <person name="Ying K."/>
            <person name="Li Y."/>
            <person name="Lu T."/>
            <person name="Huang Y."/>
            <person name="Zhao Q."/>
            <person name="Feng Q."/>
            <person name="Zhang L."/>
            <person name="Zhu J."/>
            <person name="Weng Q."/>
            <person name="Mu J."/>
            <person name="Lu Y."/>
            <person name="Fan D."/>
            <person name="Liu Y."/>
            <person name="Guan J."/>
            <person name="Zhang Y."/>
            <person name="Yu S."/>
            <person name="Liu X."/>
            <person name="Zhang Y."/>
            <person name="Hong G."/>
            <person name="Han B."/>
            <person name="Choisne N."/>
            <person name="Demange N."/>
            <person name="Orjeda G."/>
            <person name="Samain S."/>
            <person name="Cattolico L."/>
            <person name="Pelletier E."/>
            <person name="Couloux A."/>
            <person name="Segurens B."/>
            <person name="Wincker P."/>
            <person name="D'Hont A."/>
            <person name="Scarpelli C."/>
            <person name="Weissenbach J."/>
            <person name="Salanoubat M."/>
            <person name="Quetier F."/>
            <person name="Yu Y."/>
            <person name="Kim H.R."/>
            <person name="Rambo T."/>
            <person name="Currie J."/>
            <person name="Collura K."/>
            <person name="Luo M."/>
            <person name="Yang T."/>
            <person name="Ammiraju J.S.S."/>
            <person name="Engler F."/>
            <person name="Soderlund C."/>
            <person name="Wing R.A."/>
            <person name="Palmer L.E."/>
            <person name="de la Bastide M."/>
            <person name="Spiegel L."/>
            <person name="Nascimento L."/>
            <person name="Zutavern T."/>
            <person name="O'Shaughnessy A."/>
            <person name="Dike S."/>
            <person name="Dedhia N."/>
            <person name="Preston R."/>
            <person name="Balija V."/>
            <person name="McCombie W.R."/>
            <person name="Chow T."/>
            <person name="Chen H."/>
            <person name="Chung M."/>
            <person name="Chen C."/>
            <person name="Shaw J."/>
            <person name="Wu H."/>
            <person name="Hsiao K."/>
            <person name="Chao Y."/>
            <person name="Chu M."/>
            <person name="Cheng C."/>
            <person name="Hour A."/>
            <person name="Lee P."/>
            <person name="Lin S."/>
            <person name="Lin Y."/>
            <person name="Liou J."/>
            <person name="Liu S."/>
            <person name="Hsing Y."/>
            <person name="Raghuvanshi S."/>
            <person name="Mohanty A."/>
            <person name="Bharti A.K."/>
            <person name="Gaur A."/>
            <person name="Gupta V."/>
            <person name="Kumar D."/>
            <person name="Ravi V."/>
            <person name="Vij S."/>
            <person name="Kapur A."/>
            <person name="Khurana P."/>
            <person name="Khurana P."/>
            <person name="Khurana J.P."/>
            <person name="Tyagi A.K."/>
            <person name="Gaikwad K."/>
            <person name="Singh A."/>
            <person name="Dalal V."/>
            <person name="Srivastava S."/>
            <person name="Dixit A."/>
            <person name="Pal A.K."/>
            <person name="Ghazi I.A."/>
            <person name="Yadav M."/>
            <person name="Pandit A."/>
            <person name="Bhargava A."/>
            <person name="Sureshbabu K."/>
            <person name="Batra K."/>
            <person name="Sharma T.R."/>
            <person name="Mohapatra T."/>
            <person name="Singh N.K."/>
            <person name="Messing J."/>
            <person name="Nelson A.B."/>
            <person name="Fuks G."/>
            <person name="Kavchok S."/>
            <person name="Keizer G."/>
            <person name="Linton E."/>
            <person name="Llaca V."/>
            <person name="Song R."/>
            <person name="Tanyolac B."/>
            <person name="Young S."/>
            <person name="Ho-Il K."/>
            <person name="Hahn J.H."/>
            <person name="Sangsakoo G."/>
            <person name="Vanavichit A."/>
            <person name="de Mattos Luiz.A.T."/>
            <person name="Zimmer P.D."/>
            <person name="Malone G."/>
            <person name="Dellagostin O."/>
            <person name="de Oliveira A.C."/>
            <person name="Bevan M."/>
            <person name="Bancroft I."/>
            <person name="Minx P."/>
            <person name="Cordum H."/>
            <person name="Wilson R."/>
            <person name="Cheng Z."/>
            <person name="Jin W."/>
            <person name="Jiang J."/>
            <person name="Leong S.A."/>
            <person name="Iwama H."/>
            <person name="Gojobori T."/>
            <person name="Itoh T."/>
            <person name="Niimura Y."/>
            <person name="Fujii Y."/>
            <person name="Habara T."/>
            <person name="Sakai H."/>
            <person name="Sato Y."/>
            <person name="Wilson G."/>
            <person name="Kumar K."/>
            <person name="McCouch S."/>
            <person name="Juretic N."/>
            <person name="Hoen D."/>
            <person name="Wright S."/>
            <person name="Bruskiewich R."/>
            <person name="Bureau T."/>
            <person name="Miyao A."/>
            <person name="Hirochika H."/>
            <person name="Nishikawa T."/>
            <person name="Kadowaki K."/>
            <person name="Sugiura M."/>
            <person name="Burr B."/>
            <person name="Sasaki T."/>
        </authorList>
    </citation>
    <scope>NUCLEOTIDE SEQUENCE [LARGE SCALE GENOMIC DNA]</scope>
    <source>
        <strain evidence="3">cv. Nipponbare</strain>
    </source>
</reference>
<reference evidence="3" key="2">
    <citation type="journal article" date="2008" name="Nucleic Acids Res.">
        <title>The rice annotation project database (RAP-DB): 2008 update.</title>
        <authorList>
            <consortium name="The rice annotation project (RAP)"/>
        </authorList>
    </citation>
    <scope>GENOME REANNOTATION</scope>
    <source>
        <strain evidence="3">cv. Nipponbare</strain>
    </source>
</reference>
<evidence type="ECO:0000256" key="1">
    <source>
        <dbReference type="SAM" id="MobiDB-lite"/>
    </source>
</evidence>